<sequence>MADCSPLHRDECARPGDVFMSADRLNHDVSGTYVSTASGAQGPGATGGIRAMLQGVVAWGRELLMIGFVFAGIVCLGSGMTQSTDPESPVAASSTSESGVIRLFPMESENAVWIVRAHGPIRLVAISSGEVLRSFDISSRCYPTFTASPDGETYLSVSELGNNSVLYRSIGEANALNLRETFGSQWPADFSFAPDNEKLLITMSSGEVIERSLDDISCPQGGNLSESALLAKYSPDGSRIVIAGTDGSLTILDAKTKACLRHEICVTDRAISLAWSHRNTVAAGYLNGTVVCLSEDASQLPVKEKIASDQICSLAFSPDGSVIAAGGFNKNCQLLNADTLEQIRVLKGHTGAVRQVCFVHNGERLLTGGLDGSIKVWGASGSTPIYELN</sequence>
<dbReference type="Proteomes" id="UP000094828">
    <property type="component" value="Unassembled WGS sequence"/>
</dbReference>
<keyword evidence="2" id="KW-0677">Repeat</keyword>
<organism evidence="4 5">
    <name type="scientific">Planctopirus hydrillae</name>
    <dbReference type="NCBI Taxonomy" id="1841610"/>
    <lineage>
        <taxon>Bacteria</taxon>
        <taxon>Pseudomonadati</taxon>
        <taxon>Planctomycetota</taxon>
        <taxon>Planctomycetia</taxon>
        <taxon>Planctomycetales</taxon>
        <taxon>Planctomycetaceae</taxon>
        <taxon>Planctopirus</taxon>
    </lineage>
</organism>
<dbReference type="Pfam" id="PF00400">
    <property type="entry name" value="WD40"/>
    <property type="match status" value="2"/>
</dbReference>
<dbReference type="PROSITE" id="PS50082">
    <property type="entry name" value="WD_REPEATS_2"/>
    <property type="match status" value="1"/>
</dbReference>
<evidence type="ECO:0000256" key="1">
    <source>
        <dbReference type="ARBA" id="ARBA00022574"/>
    </source>
</evidence>
<dbReference type="InterPro" id="IPR011047">
    <property type="entry name" value="Quinoprotein_ADH-like_sf"/>
</dbReference>
<evidence type="ECO:0000313" key="5">
    <source>
        <dbReference type="Proteomes" id="UP000094828"/>
    </source>
</evidence>
<evidence type="ECO:0000256" key="3">
    <source>
        <dbReference type="PROSITE-ProRule" id="PRU00221"/>
    </source>
</evidence>
<dbReference type="SMART" id="SM00320">
    <property type="entry name" value="WD40"/>
    <property type="match status" value="4"/>
</dbReference>
<evidence type="ECO:0000256" key="2">
    <source>
        <dbReference type="ARBA" id="ARBA00022737"/>
    </source>
</evidence>
<proteinExistence type="predicted"/>
<keyword evidence="1 3" id="KW-0853">WD repeat</keyword>
<dbReference type="SUPFAM" id="SSF50998">
    <property type="entry name" value="Quinoprotein alcohol dehydrogenase-like"/>
    <property type="match status" value="1"/>
</dbReference>
<evidence type="ECO:0000313" key="4">
    <source>
        <dbReference type="EMBL" id="ODA28412.1"/>
    </source>
</evidence>
<dbReference type="InterPro" id="IPR015943">
    <property type="entry name" value="WD40/YVTN_repeat-like_dom_sf"/>
</dbReference>
<dbReference type="STRING" id="1841610.A6X21_11800"/>
<dbReference type="EMBL" id="LYDR01000152">
    <property type="protein sequence ID" value="ODA28412.1"/>
    <property type="molecule type" value="Genomic_DNA"/>
</dbReference>
<name>A0A1C3E592_9PLAN</name>
<dbReference type="AlphaFoldDB" id="A0A1C3E592"/>
<protein>
    <submittedName>
        <fullName evidence="4">Uncharacterized protein</fullName>
    </submittedName>
</protein>
<feature type="repeat" description="WD" evidence="3">
    <location>
        <begin position="346"/>
        <end position="387"/>
    </location>
</feature>
<dbReference type="PROSITE" id="PS50294">
    <property type="entry name" value="WD_REPEATS_REGION"/>
    <property type="match status" value="1"/>
</dbReference>
<dbReference type="PANTHER" id="PTHR22847:SF637">
    <property type="entry name" value="WD REPEAT DOMAIN 5B"/>
    <property type="match status" value="1"/>
</dbReference>
<gene>
    <name evidence="4" type="ORF">A6X21_11800</name>
</gene>
<dbReference type="PANTHER" id="PTHR22847">
    <property type="entry name" value="WD40 REPEAT PROTEIN"/>
    <property type="match status" value="1"/>
</dbReference>
<comment type="caution">
    <text evidence="4">The sequence shown here is derived from an EMBL/GenBank/DDBJ whole genome shotgun (WGS) entry which is preliminary data.</text>
</comment>
<dbReference type="Gene3D" id="2.130.10.10">
    <property type="entry name" value="YVTN repeat-like/Quinoprotein amine dehydrogenase"/>
    <property type="match status" value="2"/>
</dbReference>
<keyword evidence="5" id="KW-1185">Reference proteome</keyword>
<dbReference type="OrthoDB" id="9805828at2"/>
<dbReference type="InterPro" id="IPR001680">
    <property type="entry name" value="WD40_rpt"/>
</dbReference>
<accession>A0A1C3E592</accession>
<reference evidence="4 5" key="1">
    <citation type="submission" date="2016-05" db="EMBL/GenBank/DDBJ databases">
        <title>Genomic and physiological characterization of Planctopirus sp. isolated from fresh water lake.</title>
        <authorList>
            <person name="Subhash Y."/>
            <person name="Ramana C."/>
        </authorList>
    </citation>
    <scope>NUCLEOTIDE SEQUENCE [LARGE SCALE GENOMIC DNA]</scope>
    <source>
        <strain evidence="4 5">JC280</strain>
    </source>
</reference>